<gene>
    <name evidence="2" type="ORF">JSE7799_03498</name>
</gene>
<dbReference type="GO" id="GO:0030151">
    <property type="term" value="F:molybdenum ion binding"/>
    <property type="evidence" value="ECO:0007669"/>
    <property type="project" value="InterPro"/>
</dbReference>
<evidence type="ECO:0000259" key="1">
    <source>
        <dbReference type="PROSITE" id="PS51340"/>
    </source>
</evidence>
<dbReference type="Pfam" id="PF03473">
    <property type="entry name" value="MOSC"/>
    <property type="match status" value="1"/>
</dbReference>
<name>A0A0M7BFS4_9RHOB</name>
<evidence type="ECO:0000313" key="2">
    <source>
        <dbReference type="EMBL" id="CUH40763.1"/>
    </source>
</evidence>
<dbReference type="InterPro" id="IPR005302">
    <property type="entry name" value="MoCF_Sase_C"/>
</dbReference>
<dbReference type="RefSeq" id="WP_055664764.1">
    <property type="nucleotide sequence ID" value="NZ_CYPR01000229.1"/>
</dbReference>
<proteinExistence type="predicted"/>
<dbReference type="Pfam" id="PF03476">
    <property type="entry name" value="MOSC_N"/>
    <property type="match status" value="1"/>
</dbReference>
<protein>
    <submittedName>
        <fullName evidence="2">Putative Fe-S protein</fullName>
    </submittedName>
</protein>
<dbReference type="InterPro" id="IPR011037">
    <property type="entry name" value="Pyrv_Knase-like_insert_dom_sf"/>
</dbReference>
<dbReference type="EMBL" id="CYPR01000229">
    <property type="protein sequence ID" value="CUH40763.1"/>
    <property type="molecule type" value="Genomic_DNA"/>
</dbReference>
<dbReference type="PROSITE" id="PS51340">
    <property type="entry name" value="MOSC"/>
    <property type="match status" value="1"/>
</dbReference>
<dbReference type="STRING" id="313367.JSE7799_03498"/>
<dbReference type="GO" id="GO:0003824">
    <property type="term" value="F:catalytic activity"/>
    <property type="evidence" value="ECO:0007669"/>
    <property type="project" value="InterPro"/>
</dbReference>
<feature type="domain" description="MOSC" evidence="1">
    <location>
        <begin position="107"/>
        <end position="248"/>
    </location>
</feature>
<keyword evidence="3" id="KW-1185">Reference proteome</keyword>
<evidence type="ECO:0000313" key="3">
    <source>
        <dbReference type="Proteomes" id="UP000049455"/>
    </source>
</evidence>
<dbReference type="OrthoDB" id="581532at2"/>
<dbReference type="Proteomes" id="UP000049455">
    <property type="component" value="Unassembled WGS sequence"/>
</dbReference>
<accession>A0A0M7BFS4</accession>
<organism evidence="2 3">
    <name type="scientific">Jannaschia seosinensis</name>
    <dbReference type="NCBI Taxonomy" id="313367"/>
    <lineage>
        <taxon>Bacteria</taxon>
        <taxon>Pseudomonadati</taxon>
        <taxon>Pseudomonadota</taxon>
        <taxon>Alphaproteobacteria</taxon>
        <taxon>Rhodobacterales</taxon>
        <taxon>Roseobacteraceae</taxon>
        <taxon>Jannaschia</taxon>
    </lineage>
</organism>
<dbReference type="AlphaFoldDB" id="A0A0M7BFS4"/>
<dbReference type="SUPFAM" id="SSF50800">
    <property type="entry name" value="PK beta-barrel domain-like"/>
    <property type="match status" value="1"/>
</dbReference>
<dbReference type="GO" id="GO:0030170">
    <property type="term" value="F:pyridoxal phosphate binding"/>
    <property type="evidence" value="ECO:0007669"/>
    <property type="project" value="InterPro"/>
</dbReference>
<sequence length="248" mass="27323">MRVDAIWRHPIKAHGREALAAFDIAAGATIPLDREWAVVHEAARMGPTEQAGDWAPCANFNRGAKTPALMAVTARMAGDHVILSHPDRPDLIFDPDEDNRPFLDWIAPLSDPSRARPSHIVRARGRGYTDSPFASISLHSIASLTALETRIGRSLSRDRFRGNLWIDGAEPWAEFDWIGREMTIGTATFRAEERITRCRATMTDPETGHVDADTLGALEAGWGHRDFGVYLTCTAPGHVARGDALVLR</sequence>
<dbReference type="InterPro" id="IPR005303">
    <property type="entry name" value="MOCOS_middle"/>
</dbReference>
<reference evidence="2 3" key="1">
    <citation type="submission" date="2015-09" db="EMBL/GenBank/DDBJ databases">
        <authorList>
            <person name="Jackson K.R."/>
            <person name="Lunt B.L."/>
            <person name="Fisher J.N.B."/>
            <person name="Gardner A.V."/>
            <person name="Bailey M.E."/>
            <person name="Deus L.M."/>
            <person name="Earl A.S."/>
            <person name="Gibby P.D."/>
            <person name="Hartmann K.A."/>
            <person name="Liu J.E."/>
            <person name="Manci A.M."/>
            <person name="Nielsen D.A."/>
            <person name="Solomon M.B."/>
            <person name="Breakwell D.P."/>
            <person name="Burnett S.H."/>
            <person name="Grose J.H."/>
        </authorList>
    </citation>
    <scope>NUCLEOTIDE SEQUENCE [LARGE SCALE GENOMIC DNA]</scope>
    <source>
        <strain evidence="2 3">CECT 7799</strain>
    </source>
</reference>